<keyword evidence="1" id="KW-0472">Membrane</keyword>
<accession>A0A8D9E052</accession>
<evidence type="ECO:0000256" key="1">
    <source>
        <dbReference type="SAM" id="Phobius"/>
    </source>
</evidence>
<protein>
    <submittedName>
        <fullName evidence="2">Uncharacterized protein</fullName>
    </submittedName>
</protein>
<name>A0A8D9E052_9HEMI</name>
<sequence length="113" mass="12861">MCLKECRVSESLKFKAFNYSWLGYSVIFKIINVLSVRKLESLVSRNLLIVLNFCSLSLSLSLSMNSVSMKCDVMNVGTNGTQVLCLTHVIISSFLFLYVNSILFYLLFFSYSL</sequence>
<proteinExistence type="predicted"/>
<organism evidence="2">
    <name type="scientific">Cacopsylla melanoneura</name>
    <dbReference type="NCBI Taxonomy" id="428564"/>
    <lineage>
        <taxon>Eukaryota</taxon>
        <taxon>Metazoa</taxon>
        <taxon>Ecdysozoa</taxon>
        <taxon>Arthropoda</taxon>
        <taxon>Hexapoda</taxon>
        <taxon>Insecta</taxon>
        <taxon>Pterygota</taxon>
        <taxon>Neoptera</taxon>
        <taxon>Paraneoptera</taxon>
        <taxon>Hemiptera</taxon>
        <taxon>Sternorrhyncha</taxon>
        <taxon>Psylloidea</taxon>
        <taxon>Psyllidae</taxon>
        <taxon>Psyllinae</taxon>
        <taxon>Cacopsylla</taxon>
    </lineage>
</organism>
<keyword evidence="1" id="KW-1133">Transmembrane helix</keyword>
<keyword evidence="1" id="KW-0812">Transmembrane</keyword>
<dbReference type="EMBL" id="HBUF01397205">
    <property type="protein sequence ID" value="CAG6735883.1"/>
    <property type="molecule type" value="Transcribed_RNA"/>
</dbReference>
<reference evidence="2" key="1">
    <citation type="submission" date="2021-05" db="EMBL/GenBank/DDBJ databases">
        <authorList>
            <person name="Alioto T."/>
            <person name="Alioto T."/>
            <person name="Gomez Garrido J."/>
        </authorList>
    </citation>
    <scope>NUCLEOTIDE SEQUENCE</scope>
</reference>
<feature type="transmembrane region" description="Helical" evidence="1">
    <location>
        <begin position="16"/>
        <end position="35"/>
    </location>
</feature>
<feature type="transmembrane region" description="Helical" evidence="1">
    <location>
        <begin position="86"/>
        <end position="108"/>
    </location>
</feature>
<evidence type="ECO:0000313" key="2">
    <source>
        <dbReference type="EMBL" id="CAG6735883.1"/>
    </source>
</evidence>
<feature type="transmembrane region" description="Helical" evidence="1">
    <location>
        <begin position="47"/>
        <end position="66"/>
    </location>
</feature>
<dbReference type="AlphaFoldDB" id="A0A8D9E052"/>